<evidence type="ECO:0000256" key="3">
    <source>
        <dbReference type="SAM" id="MobiDB-lite"/>
    </source>
</evidence>
<feature type="region of interest" description="Disordered" evidence="3">
    <location>
        <begin position="68"/>
        <end position="118"/>
    </location>
</feature>
<name>A0ABX1JTR3_9MICC</name>
<feature type="non-terminal residue" evidence="5">
    <location>
        <position position="1"/>
    </location>
</feature>
<comment type="similarity">
    <text evidence="1 2">Belongs to the small heat shock protein (HSP20) family.</text>
</comment>
<dbReference type="Proteomes" id="UP000523795">
    <property type="component" value="Unassembled WGS sequence"/>
</dbReference>
<accession>A0ABX1JTR3</accession>
<evidence type="ECO:0000259" key="4">
    <source>
        <dbReference type="PROSITE" id="PS01031"/>
    </source>
</evidence>
<comment type="caution">
    <text evidence="5">The sequence shown here is derived from an EMBL/GenBank/DDBJ whole genome shotgun (WGS) entry which is preliminary data.</text>
</comment>
<evidence type="ECO:0000313" key="6">
    <source>
        <dbReference type="Proteomes" id="UP000523795"/>
    </source>
</evidence>
<feature type="compositionally biased region" description="Low complexity" evidence="3">
    <location>
        <begin position="97"/>
        <end position="118"/>
    </location>
</feature>
<dbReference type="CDD" id="cd06464">
    <property type="entry name" value="ACD_sHsps-like"/>
    <property type="match status" value="1"/>
</dbReference>
<dbReference type="InterPro" id="IPR002068">
    <property type="entry name" value="A-crystallin/Hsp20_dom"/>
</dbReference>
<evidence type="ECO:0000313" key="5">
    <source>
        <dbReference type="EMBL" id="NKX51560.1"/>
    </source>
</evidence>
<sequence length="118" mass="12251">DITLAGNQLQIDVRHEEKSEHKDKEGYRSEFRYGTFSRTLTLPAAVDQSDVRASYSDGVLEVRIPVPEESEAGSRKIPIARGTPAAGGSGVTSEGTAFAGSAGPAPGAQPKAAPVAGE</sequence>
<organism evidence="5 6">
    <name type="scientific">Arthrobacter deserti</name>
    <dbReference type="NCBI Taxonomy" id="1742687"/>
    <lineage>
        <taxon>Bacteria</taxon>
        <taxon>Bacillati</taxon>
        <taxon>Actinomycetota</taxon>
        <taxon>Actinomycetes</taxon>
        <taxon>Micrococcales</taxon>
        <taxon>Micrococcaceae</taxon>
        <taxon>Arthrobacter</taxon>
    </lineage>
</organism>
<protein>
    <submittedName>
        <fullName evidence="5">Hsp20/alpha crystallin family protein</fullName>
    </submittedName>
</protein>
<dbReference type="Pfam" id="PF00011">
    <property type="entry name" value="HSP20"/>
    <property type="match status" value="1"/>
</dbReference>
<dbReference type="SUPFAM" id="SSF49764">
    <property type="entry name" value="HSP20-like chaperones"/>
    <property type="match status" value="1"/>
</dbReference>
<feature type="domain" description="SHSP" evidence="4">
    <location>
        <begin position="1"/>
        <end position="82"/>
    </location>
</feature>
<dbReference type="Gene3D" id="2.60.40.790">
    <property type="match status" value="1"/>
</dbReference>
<feature type="non-terminal residue" evidence="5">
    <location>
        <position position="118"/>
    </location>
</feature>
<gene>
    <name evidence="5" type="ORF">HER39_13480</name>
</gene>
<reference evidence="5 6" key="1">
    <citation type="submission" date="2020-04" db="EMBL/GenBank/DDBJ databases">
        <authorList>
            <person name="Liu S."/>
        </authorList>
    </citation>
    <scope>NUCLEOTIDE SEQUENCE [LARGE SCALE GENOMIC DNA]</scope>
    <source>
        <strain evidence="5 6">CGMCC 1.15091</strain>
    </source>
</reference>
<keyword evidence="6" id="KW-1185">Reference proteome</keyword>
<dbReference type="PROSITE" id="PS01031">
    <property type="entry name" value="SHSP"/>
    <property type="match status" value="1"/>
</dbReference>
<dbReference type="InterPro" id="IPR008978">
    <property type="entry name" value="HSP20-like_chaperone"/>
</dbReference>
<evidence type="ECO:0000256" key="2">
    <source>
        <dbReference type="RuleBase" id="RU003616"/>
    </source>
</evidence>
<dbReference type="EMBL" id="JAAZSR010000254">
    <property type="protein sequence ID" value="NKX51560.1"/>
    <property type="molecule type" value="Genomic_DNA"/>
</dbReference>
<evidence type="ECO:0000256" key="1">
    <source>
        <dbReference type="PROSITE-ProRule" id="PRU00285"/>
    </source>
</evidence>
<proteinExistence type="inferred from homology"/>